<protein>
    <submittedName>
        <fullName evidence="2">Uncharacterized protein</fullName>
    </submittedName>
</protein>
<feature type="compositionally biased region" description="Gly residues" evidence="1">
    <location>
        <begin position="171"/>
        <end position="185"/>
    </location>
</feature>
<feature type="region of interest" description="Disordered" evidence="1">
    <location>
        <begin position="171"/>
        <end position="195"/>
    </location>
</feature>
<proteinExistence type="predicted"/>
<accession>A0A835SR35</accession>
<feature type="region of interest" description="Disordered" evidence="1">
    <location>
        <begin position="517"/>
        <end position="536"/>
    </location>
</feature>
<comment type="caution">
    <text evidence="2">The sequence shown here is derived from an EMBL/GenBank/DDBJ whole genome shotgun (WGS) entry which is preliminary data.</text>
</comment>
<evidence type="ECO:0000313" key="3">
    <source>
        <dbReference type="Proteomes" id="UP000613740"/>
    </source>
</evidence>
<feature type="region of interest" description="Disordered" evidence="1">
    <location>
        <begin position="1"/>
        <end position="25"/>
    </location>
</feature>
<dbReference type="EMBL" id="JAEHOD010000105">
    <property type="protein sequence ID" value="KAG2426724.1"/>
    <property type="molecule type" value="Genomic_DNA"/>
</dbReference>
<feature type="compositionally biased region" description="Gly residues" evidence="1">
    <location>
        <begin position="329"/>
        <end position="342"/>
    </location>
</feature>
<evidence type="ECO:0000256" key="1">
    <source>
        <dbReference type="SAM" id="MobiDB-lite"/>
    </source>
</evidence>
<dbReference type="OrthoDB" id="545134at2759"/>
<organism evidence="2 3">
    <name type="scientific">Chlamydomonas schloesseri</name>
    <dbReference type="NCBI Taxonomy" id="2026947"/>
    <lineage>
        <taxon>Eukaryota</taxon>
        <taxon>Viridiplantae</taxon>
        <taxon>Chlorophyta</taxon>
        <taxon>core chlorophytes</taxon>
        <taxon>Chlorophyceae</taxon>
        <taxon>CS clade</taxon>
        <taxon>Chlamydomonadales</taxon>
        <taxon>Chlamydomonadaceae</taxon>
        <taxon>Chlamydomonas</taxon>
    </lineage>
</organism>
<keyword evidence="3" id="KW-1185">Reference proteome</keyword>
<evidence type="ECO:0000313" key="2">
    <source>
        <dbReference type="EMBL" id="KAG2426724.1"/>
    </source>
</evidence>
<gene>
    <name evidence="2" type="ORF">HYH02_014764</name>
</gene>
<feature type="compositionally biased region" description="Low complexity" evidence="1">
    <location>
        <begin position="343"/>
        <end position="383"/>
    </location>
</feature>
<feature type="region of interest" description="Disordered" evidence="1">
    <location>
        <begin position="328"/>
        <end position="383"/>
    </location>
</feature>
<dbReference type="Proteomes" id="UP000613740">
    <property type="component" value="Unassembled WGS sequence"/>
</dbReference>
<dbReference type="AlphaFoldDB" id="A0A835SR35"/>
<reference evidence="2" key="1">
    <citation type="journal article" date="2020" name="bioRxiv">
        <title>Comparative genomics of Chlamydomonas.</title>
        <authorList>
            <person name="Craig R.J."/>
            <person name="Hasan A.R."/>
            <person name="Ness R.W."/>
            <person name="Keightley P.D."/>
        </authorList>
    </citation>
    <scope>NUCLEOTIDE SEQUENCE</scope>
    <source>
        <strain evidence="2">CCAP 11/173</strain>
    </source>
</reference>
<feature type="region of interest" description="Disordered" evidence="1">
    <location>
        <begin position="673"/>
        <end position="704"/>
    </location>
</feature>
<feature type="compositionally biased region" description="Low complexity" evidence="1">
    <location>
        <begin position="680"/>
        <end position="704"/>
    </location>
</feature>
<feature type="region of interest" description="Disordered" evidence="1">
    <location>
        <begin position="221"/>
        <end position="247"/>
    </location>
</feature>
<sequence>MASLLGRSSVLRHRTTAPRPDVGRPLLVAPFRAPGPCLRDSTLPCKLHLRLPPAEAQSGSRDSTRKVRLSRSRHAAALEVLRRVTFQATLPVPSEPPEAGEGLFLRFPALEFRSLLLNAIGRDSFPDRAVWKRNKVELCSLLLHLASGDTAAYGTALEAVVAACISLKAGGGGGAGTGSSGGGSSRGDKGVTRRQRARAAAAAAAAALAVEEGSRAAAAAGSSSSSSSSLASAGPSPPDASAATSSLSSCSSLDGADGADGLPLPATASSAASTSAPSCSEAAAAVAAALFTVTHKRTLESRRAALRSQIDGWCRAIVDGAAALTAAQAGGGGAGSTAGGTGTTTTAQGCSGTPAPPTSCSSGTTSSTSTSSTSSRGPRSPPCTASLASAAAAFVQLRPLLERVLGLGEPAPLVDIRRNGSYTELQVAAQLEGHLPPGWRLYAQATIVRVDGAPFVNRKHLKGEADLLLVDPDGVVQALVEVKTAKGNPYVALYEDVGKLLGLLRAVRNRVVTFRHGGASSASNHSSSNSSSGSSSPELVTLAFSKRLRPIYVLGCGGPTLGGLEWQPASAASVAAAASAPAAWSAAAMGGAGGGAGAGAGAAAAATTIKGSYDHSIAAAAAAAATSTASATAAAAAAGNGSSSGGGGGLVVPPSAVLRSAWSKLLTMELGRELSGGGSSSSSSSSSSSGSGSTSSSGSSSSGASCGPAAVWSSVSVAALTREAVVLQLPPAAVPRLAARVSHYFSRLAHCEVYLVNTA</sequence>
<name>A0A835SR35_9CHLO</name>